<feature type="compositionally biased region" description="Basic residues" evidence="5">
    <location>
        <begin position="82"/>
        <end position="110"/>
    </location>
</feature>
<comment type="caution">
    <text evidence="8">The sequence shown here is derived from an EMBL/GenBank/DDBJ whole genome shotgun (WGS) entry which is preliminary data.</text>
</comment>
<name>A0A226EGC6_FOLCA</name>
<dbReference type="STRING" id="158441.A0A226EGC6"/>
<reference evidence="8 9" key="1">
    <citation type="submission" date="2015-12" db="EMBL/GenBank/DDBJ databases">
        <title>The genome of Folsomia candida.</title>
        <authorList>
            <person name="Faddeeva A."/>
            <person name="Derks M.F."/>
            <person name="Anvar Y."/>
            <person name="Smit S."/>
            <person name="Van Straalen N."/>
            <person name="Roelofs D."/>
        </authorList>
    </citation>
    <scope>NUCLEOTIDE SEQUENCE [LARGE SCALE GENOMIC DNA]</scope>
    <source>
        <strain evidence="8 9">VU population</strain>
        <tissue evidence="8">Whole body</tissue>
    </source>
</reference>
<evidence type="ECO:0000256" key="3">
    <source>
        <dbReference type="ARBA" id="ARBA00022884"/>
    </source>
</evidence>
<dbReference type="InterPro" id="IPR000504">
    <property type="entry name" value="RRM_dom"/>
</dbReference>
<dbReference type="Pfam" id="PF00076">
    <property type="entry name" value="RRM_1"/>
    <property type="match status" value="2"/>
</dbReference>
<evidence type="ECO:0000256" key="2">
    <source>
        <dbReference type="ARBA" id="ARBA00022737"/>
    </source>
</evidence>
<evidence type="ECO:0000313" key="9">
    <source>
        <dbReference type="Proteomes" id="UP000198287"/>
    </source>
</evidence>
<dbReference type="InterPro" id="IPR012677">
    <property type="entry name" value="Nucleotide-bd_a/b_plait_sf"/>
</dbReference>
<protein>
    <submittedName>
        <fullName evidence="8">RNA-binding protein 39</fullName>
    </submittedName>
</protein>
<feature type="compositionally biased region" description="Basic and acidic residues" evidence="5">
    <location>
        <begin position="111"/>
        <end position="121"/>
    </location>
</feature>
<dbReference type="CDD" id="cd12284">
    <property type="entry name" value="RRM2_RBM23_RBM39"/>
    <property type="match status" value="1"/>
</dbReference>
<dbReference type="Gene3D" id="3.30.70.330">
    <property type="match status" value="3"/>
</dbReference>
<dbReference type="AlphaFoldDB" id="A0A226EGC6"/>
<feature type="compositionally biased region" description="Low complexity" evidence="5">
    <location>
        <begin position="126"/>
        <end position="145"/>
    </location>
</feature>
<feature type="compositionally biased region" description="Basic residues" evidence="5">
    <location>
        <begin position="161"/>
        <end position="173"/>
    </location>
</feature>
<dbReference type="InterPro" id="IPR029123">
    <property type="entry name" value="RBM39_linker"/>
</dbReference>
<dbReference type="FunFam" id="3.30.70.330:FF:000080">
    <property type="entry name" value="RNA-binding protein 39 isoform X1"/>
    <property type="match status" value="1"/>
</dbReference>
<proteinExistence type="predicted"/>
<dbReference type="SMART" id="SM00360">
    <property type="entry name" value="RRM"/>
    <property type="match status" value="3"/>
</dbReference>
<dbReference type="OMA" id="GRDNDKG"/>
<evidence type="ECO:0000313" key="8">
    <source>
        <dbReference type="EMBL" id="OXA56197.1"/>
    </source>
</evidence>
<evidence type="ECO:0000259" key="7">
    <source>
        <dbReference type="PROSITE" id="PS50102"/>
    </source>
</evidence>
<feature type="chain" id="PRO_5012443449" evidence="6">
    <location>
        <begin position="25"/>
        <end position="564"/>
    </location>
</feature>
<dbReference type="FunFam" id="3.30.70.330:FF:000135">
    <property type="entry name" value="RNA-binding protein 39 isoform X2"/>
    <property type="match status" value="1"/>
</dbReference>
<feature type="signal peptide" evidence="6">
    <location>
        <begin position="1"/>
        <end position="24"/>
    </location>
</feature>
<organism evidence="8 9">
    <name type="scientific">Folsomia candida</name>
    <name type="common">Springtail</name>
    <dbReference type="NCBI Taxonomy" id="158441"/>
    <lineage>
        <taxon>Eukaryota</taxon>
        <taxon>Metazoa</taxon>
        <taxon>Ecdysozoa</taxon>
        <taxon>Arthropoda</taxon>
        <taxon>Hexapoda</taxon>
        <taxon>Collembola</taxon>
        <taxon>Entomobryomorpha</taxon>
        <taxon>Isotomoidea</taxon>
        <taxon>Isotomidae</taxon>
        <taxon>Proisotominae</taxon>
        <taxon>Folsomia</taxon>
    </lineage>
</organism>
<dbReference type="EMBL" id="LNIX01000004">
    <property type="protein sequence ID" value="OXA56197.1"/>
    <property type="molecule type" value="Genomic_DNA"/>
</dbReference>
<dbReference type="OrthoDB" id="8123449at2759"/>
<gene>
    <name evidence="8" type="ORF">Fcan01_08694</name>
</gene>
<keyword evidence="1" id="KW-0597">Phosphoprotein</keyword>
<dbReference type="InterPro" id="IPR006509">
    <property type="entry name" value="RBM39_SF"/>
</dbReference>
<feature type="region of interest" description="Disordered" evidence="5">
    <location>
        <begin position="19"/>
        <end position="187"/>
    </location>
</feature>
<evidence type="ECO:0000256" key="1">
    <source>
        <dbReference type="ARBA" id="ARBA00022553"/>
    </source>
</evidence>
<dbReference type="PANTHER" id="PTHR48036">
    <property type="entry name" value="SPLICING FACTOR (PAD-1), PUTATIVE (AFU_ORTHOLOGUE AFUA_1G15810)-RELATED"/>
    <property type="match status" value="1"/>
</dbReference>
<feature type="domain" description="RRM" evidence="7">
    <location>
        <begin position="297"/>
        <end position="375"/>
    </location>
</feature>
<evidence type="ECO:0000256" key="5">
    <source>
        <dbReference type="SAM" id="MobiDB-lite"/>
    </source>
</evidence>
<evidence type="ECO:0000256" key="4">
    <source>
        <dbReference type="PROSITE-ProRule" id="PRU00176"/>
    </source>
</evidence>
<accession>A0A226EGC6</accession>
<dbReference type="GO" id="GO:0006397">
    <property type="term" value="P:mRNA processing"/>
    <property type="evidence" value="ECO:0007669"/>
    <property type="project" value="InterPro"/>
</dbReference>
<keyword evidence="6" id="KW-0732">Signal</keyword>
<dbReference type="GO" id="GO:0005634">
    <property type="term" value="C:nucleus"/>
    <property type="evidence" value="ECO:0007669"/>
    <property type="project" value="InterPro"/>
</dbReference>
<dbReference type="NCBIfam" id="TIGR01622">
    <property type="entry name" value="SF-CC1"/>
    <property type="match status" value="1"/>
</dbReference>
<sequence length="564" mass="62051">MRRPVTFSALVWFSLSISCQQGSGSSERHRHHRSDVFEEFGGGSGPEEDGSPSVGTNGSSKYGSDDRRERRSDRSEKEKSSSKKSSRRSRSRSPKSSRRRSSSREKKSHRSDRNRSKDRSSKRSSGRGSSKSPPSRNRSRSPTSRSSRRARSRSESPARGRGSRRGGRSRSRSPRSPLRLRDDEPLTPEERDARTVFCMQLSQRVRARDLEDFFSSVGKVRDVRMITCNKTRRFKGIAYVEFKDISSVALALGLGGQKLLGIPIIVQPSQAEKNRAGQMAKAGAMAAVMATSAPGPMKLYVGSLHFNITEEMLRGIFEPFGRIEEILLMKDHETGRSKGFGFITFHEGEDAKRSLEQLNGFEIAGRPMKVGYVTDKAETAYYANPQTFLDSDEMDRAGVNLGVTGRLQLMAKLAEGTDLKLPEAAASALQLQNQLQHALLTPSAAAITPVAPPIATQCFMLANMFDPTAEMGNDSLEQEIGDDVLEACLEHGGVVHVYVDGKSPEGNVYCKCPTVSAAVAAVNTFHGRWFAGRLITAAYVPLLNYHNLFPDAMAAQVILRPSAK</sequence>
<feature type="domain" description="RRM" evidence="7">
    <location>
        <begin position="194"/>
        <end position="271"/>
    </location>
</feature>
<dbReference type="CDD" id="cd12283">
    <property type="entry name" value="RRM1_RBM39_like"/>
    <property type="match status" value="1"/>
</dbReference>
<dbReference type="GO" id="GO:0003723">
    <property type="term" value="F:RNA binding"/>
    <property type="evidence" value="ECO:0007669"/>
    <property type="project" value="UniProtKB-UniRule"/>
</dbReference>
<keyword evidence="9" id="KW-1185">Reference proteome</keyword>
<dbReference type="CDD" id="cd12285">
    <property type="entry name" value="RRM3_RBM39_like"/>
    <property type="match status" value="1"/>
</dbReference>
<dbReference type="InterPro" id="IPR035979">
    <property type="entry name" value="RBD_domain_sf"/>
</dbReference>
<dbReference type="PROSITE" id="PS50102">
    <property type="entry name" value="RRM"/>
    <property type="match status" value="2"/>
</dbReference>
<feature type="compositionally biased region" description="Basic and acidic residues" evidence="5">
    <location>
        <begin position="63"/>
        <end position="81"/>
    </location>
</feature>
<evidence type="ECO:0000256" key="6">
    <source>
        <dbReference type="SAM" id="SignalP"/>
    </source>
</evidence>
<dbReference type="PROSITE" id="PS51257">
    <property type="entry name" value="PROKAR_LIPOPROTEIN"/>
    <property type="match status" value="1"/>
</dbReference>
<keyword evidence="3 4" id="KW-0694">RNA-binding</keyword>
<keyword evidence="2" id="KW-0677">Repeat</keyword>
<dbReference type="Proteomes" id="UP000198287">
    <property type="component" value="Unassembled WGS sequence"/>
</dbReference>
<dbReference type="SUPFAM" id="SSF54928">
    <property type="entry name" value="RNA-binding domain, RBD"/>
    <property type="match status" value="2"/>
</dbReference>
<dbReference type="Pfam" id="PF15519">
    <property type="entry name" value="RBM39linker"/>
    <property type="match status" value="1"/>
</dbReference>